<evidence type="ECO:0000313" key="10">
    <source>
        <dbReference type="Proteomes" id="UP001487305"/>
    </source>
</evidence>
<dbReference type="PROSITE" id="PS01029">
    <property type="entry name" value="DEHYDROQUINASE_II"/>
    <property type="match status" value="1"/>
</dbReference>
<feature type="active site" description="Proton donor" evidence="8">
    <location>
        <position position="100"/>
    </location>
</feature>
<dbReference type="PANTHER" id="PTHR21272:SF3">
    <property type="entry name" value="CATABOLIC 3-DEHYDROQUINASE"/>
    <property type="match status" value="1"/>
</dbReference>
<feature type="binding site" evidence="8">
    <location>
        <position position="111"/>
    </location>
    <ligand>
        <name>substrate</name>
    </ligand>
</feature>
<comment type="caution">
    <text evidence="9">The sequence shown here is derived from an EMBL/GenBank/DDBJ whole genome shotgun (WGS) entry which is preliminary data.</text>
</comment>
<feature type="active site" description="Proton acceptor" evidence="8">
    <location>
        <position position="23"/>
    </location>
</feature>
<feature type="binding site" evidence="8">
    <location>
        <position position="87"/>
    </location>
    <ligand>
        <name>substrate</name>
    </ligand>
</feature>
<dbReference type="InterPro" id="IPR001874">
    <property type="entry name" value="DHquinase_II"/>
</dbReference>
<feature type="binding site" evidence="8">
    <location>
        <begin position="101"/>
        <end position="102"/>
    </location>
    <ligand>
        <name>substrate</name>
    </ligand>
</feature>
<dbReference type="InterPro" id="IPR036441">
    <property type="entry name" value="DHquinase_II_sf"/>
</dbReference>
<evidence type="ECO:0000256" key="1">
    <source>
        <dbReference type="ARBA" id="ARBA00001864"/>
    </source>
</evidence>
<dbReference type="CDD" id="cd00466">
    <property type="entry name" value="DHQase_II"/>
    <property type="match status" value="1"/>
</dbReference>
<accession>A0ABV1JGS1</accession>
<dbReference type="NCBIfam" id="NF003806">
    <property type="entry name" value="PRK05395.1-3"/>
    <property type="match status" value="1"/>
</dbReference>
<keyword evidence="10" id="KW-1185">Reference proteome</keyword>
<dbReference type="InterPro" id="IPR018509">
    <property type="entry name" value="DHquinase_II_CS"/>
</dbReference>
<evidence type="ECO:0000256" key="4">
    <source>
        <dbReference type="ARBA" id="ARBA00011193"/>
    </source>
</evidence>
<proteinExistence type="inferred from homology"/>
<sequence>MNKILLLNGPNLNMLGVREPEVYGRDTLESIEAEVSAYGAERGVAVDCFQSNHEGALIDKLHEAHTAYDGVIYNPGAHTHYSYALRDAIGSIGTPVVEVHLSDIEAREEFRRISVIAPVCVAQIKGKGKLGYKEALDVLLELENR</sequence>
<dbReference type="EC" id="4.2.1.10" evidence="5 8"/>
<evidence type="ECO:0000313" key="9">
    <source>
        <dbReference type="EMBL" id="MEQ3364025.1"/>
    </source>
</evidence>
<dbReference type="NCBIfam" id="NF003805">
    <property type="entry name" value="PRK05395.1-2"/>
    <property type="match status" value="1"/>
</dbReference>
<dbReference type="SUPFAM" id="SSF52304">
    <property type="entry name" value="Type II 3-dehydroquinate dehydratase"/>
    <property type="match status" value="1"/>
</dbReference>
<feature type="binding site" evidence="8">
    <location>
        <position position="80"/>
    </location>
    <ligand>
        <name>substrate</name>
    </ligand>
</feature>
<dbReference type="NCBIfam" id="NF003807">
    <property type="entry name" value="PRK05395.1-4"/>
    <property type="match status" value="1"/>
</dbReference>
<keyword evidence="7 8" id="KW-0456">Lyase</keyword>
<comment type="pathway">
    <text evidence="2 8">Metabolic intermediate biosynthesis; chorismate biosynthesis; chorismate from D-erythrose 4-phosphate and phosphoenolpyruvate: step 3/7.</text>
</comment>
<comment type="similarity">
    <text evidence="3 8">Belongs to the type-II 3-dehydroquinase family.</text>
</comment>
<gene>
    <name evidence="8 9" type="primary">aroQ</name>
    <name evidence="9" type="ORF">AAA083_13665</name>
</gene>
<dbReference type="Gene3D" id="3.40.50.9100">
    <property type="entry name" value="Dehydroquinase, class II"/>
    <property type="match status" value="1"/>
</dbReference>
<keyword evidence="8" id="KW-0028">Amino-acid biosynthesis</keyword>
<feature type="site" description="Transition state stabilizer" evidence="8">
    <location>
        <position position="18"/>
    </location>
</feature>
<comment type="catalytic activity">
    <reaction evidence="1 8">
        <text>3-dehydroquinate = 3-dehydroshikimate + H2O</text>
        <dbReference type="Rhea" id="RHEA:21096"/>
        <dbReference type="ChEBI" id="CHEBI:15377"/>
        <dbReference type="ChEBI" id="CHEBI:16630"/>
        <dbReference type="ChEBI" id="CHEBI:32364"/>
        <dbReference type="EC" id="4.2.1.10"/>
    </reaction>
</comment>
<protein>
    <recommendedName>
        <fullName evidence="5 8">3-dehydroquinate dehydratase</fullName>
        <shortName evidence="8">3-dehydroquinase</shortName>
        <ecNumber evidence="5 8">4.2.1.10</ecNumber>
    </recommendedName>
    <alternativeName>
        <fullName evidence="8">Type II DHQase</fullName>
    </alternativeName>
</protein>
<keyword evidence="6 8" id="KW-0057">Aromatic amino acid biosynthesis</keyword>
<dbReference type="Proteomes" id="UP001487305">
    <property type="component" value="Unassembled WGS sequence"/>
</dbReference>
<dbReference type="EMBL" id="JBBNOP010000015">
    <property type="protein sequence ID" value="MEQ3364025.1"/>
    <property type="molecule type" value="Genomic_DNA"/>
</dbReference>
<dbReference type="RefSeq" id="WP_102373989.1">
    <property type="nucleotide sequence ID" value="NZ_JBBNOP010000015.1"/>
</dbReference>
<evidence type="ECO:0000256" key="5">
    <source>
        <dbReference type="ARBA" id="ARBA00012060"/>
    </source>
</evidence>
<comment type="subunit">
    <text evidence="4 8">Homododecamer.</text>
</comment>
<dbReference type="PANTHER" id="PTHR21272">
    <property type="entry name" value="CATABOLIC 3-DEHYDROQUINASE"/>
    <property type="match status" value="1"/>
</dbReference>
<evidence type="ECO:0000256" key="2">
    <source>
        <dbReference type="ARBA" id="ARBA00004902"/>
    </source>
</evidence>
<dbReference type="NCBIfam" id="TIGR01088">
    <property type="entry name" value="aroQ"/>
    <property type="match status" value="1"/>
</dbReference>
<comment type="function">
    <text evidence="8">Catalyzes a trans-dehydration via an enolate intermediate.</text>
</comment>
<dbReference type="Pfam" id="PF01220">
    <property type="entry name" value="DHquinase_II"/>
    <property type="match status" value="1"/>
</dbReference>
<feature type="binding site" evidence="8">
    <location>
        <position position="74"/>
    </location>
    <ligand>
        <name>substrate</name>
    </ligand>
</feature>
<evidence type="ECO:0000256" key="7">
    <source>
        <dbReference type="ARBA" id="ARBA00023239"/>
    </source>
</evidence>
<dbReference type="PIRSF" id="PIRSF001399">
    <property type="entry name" value="DHquinase_II"/>
    <property type="match status" value="1"/>
</dbReference>
<dbReference type="GO" id="GO:0003855">
    <property type="term" value="F:3-dehydroquinate dehydratase activity"/>
    <property type="evidence" value="ECO:0007669"/>
    <property type="project" value="UniProtKB-EC"/>
</dbReference>
<evidence type="ECO:0000256" key="3">
    <source>
        <dbReference type="ARBA" id="ARBA00011037"/>
    </source>
</evidence>
<evidence type="ECO:0000256" key="8">
    <source>
        <dbReference type="HAMAP-Rule" id="MF_00169"/>
    </source>
</evidence>
<organism evidence="9 10">
    <name type="scientific">Raoultibacter massiliensis</name>
    <dbReference type="NCBI Taxonomy" id="1852371"/>
    <lineage>
        <taxon>Bacteria</taxon>
        <taxon>Bacillati</taxon>
        <taxon>Actinomycetota</taxon>
        <taxon>Coriobacteriia</taxon>
        <taxon>Eggerthellales</taxon>
        <taxon>Eggerthellaceae</taxon>
        <taxon>Raoultibacter</taxon>
    </lineage>
</organism>
<evidence type="ECO:0000256" key="6">
    <source>
        <dbReference type="ARBA" id="ARBA00023141"/>
    </source>
</evidence>
<reference evidence="9 10" key="1">
    <citation type="submission" date="2024-04" db="EMBL/GenBank/DDBJ databases">
        <title>Human intestinal bacterial collection.</title>
        <authorList>
            <person name="Pauvert C."/>
            <person name="Hitch T.C.A."/>
            <person name="Clavel T."/>
        </authorList>
    </citation>
    <scope>NUCLEOTIDE SEQUENCE [LARGE SCALE GENOMIC DNA]</scope>
    <source>
        <strain evidence="9 10">CLA-KB-H42</strain>
    </source>
</reference>
<dbReference type="HAMAP" id="MF_00169">
    <property type="entry name" value="AroQ"/>
    <property type="match status" value="1"/>
</dbReference>
<name>A0ABV1JGS1_9ACTN</name>